<dbReference type="SUPFAM" id="SSF50978">
    <property type="entry name" value="WD40 repeat-like"/>
    <property type="match status" value="1"/>
</dbReference>
<name>A0ABR3VVS6_9PEZI</name>
<dbReference type="InterPro" id="IPR036322">
    <property type="entry name" value="WD40_repeat_dom_sf"/>
</dbReference>
<evidence type="ECO:0000256" key="3">
    <source>
        <dbReference type="PROSITE-ProRule" id="PRU00221"/>
    </source>
</evidence>
<dbReference type="PANTHER" id="PTHR19879:SF9">
    <property type="entry name" value="TRANSCRIPTION INITIATION FACTOR TFIID SUBUNIT 5"/>
    <property type="match status" value="1"/>
</dbReference>
<evidence type="ECO:0000313" key="5">
    <source>
        <dbReference type="Proteomes" id="UP001586593"/>
    </source>
</evidence>
<comment type="caution">
    <text evidence="4">The sequence shown here is derived from an EMBL/GenBank/DDBJ whole genome shotgun (WGS) entry which is preliminary data.</text>
</comment>
<evidence type="ECO:0000313" key="4">
    <source>
        <dbReference type="EMBL" id="KAL1846307.1"/>
    </source>
</evidence>
<reference evidence="4 5" key="1">
    <citation type="journal article" date="2024" name="Commun. Biol.">
        <title>Comparative genomic analysis of thermophilic fungi reveals convergent evolutionary adaptations and gene losses.</title>
        <authorList>
            <person name="Steindorff A.S."/>
            <person name="Aguilar-Pontes M.V."/>
            <person name="Robinson A.J."/>
            <person name="Andreopoulos B."/>
            <person name="LaButti K."/>
            <person name="Kuo A."/>
            <person name="Mondo S."/>
            <person name="Riley R."/>
            <person name="Otillar R."/>
            <person name="Haridas S."/>
            <person name="Lipzen A."/>
            <person name="Grimwood J."/>
            <person name="Schmutz J."/>
            <person name="Clum A."/>
            <person name="Reid I.D."/>
            <person name="Moisan M.C."/>
            <person name="Butler G."/>
            <person name="Nguyen T.T.M."/>
            <person name="Dewar K."/>
            <person name="Conant G."/>
            <person name="Drula E."/>
            <person name="Henrissat B."/>
            <person name="Hansel C."/>
            <person name="Singer S."/>
            <person name="Hutchinson M.I."/>
            <person name="de Vries R.P."/>
            <person name="Natvig D.O."/>
            <person name="Powell A.J."/>
            <person name="Tsang A."/>
            <person name="Grigoriev I.V."/>
        </authorList>
    </citation>
    <scope>NUCLEOTIDE SEQUENCE [LARGE SCALE GENOMIC DNA]</scope>
    <source>
        <strain evidence="4 5">ATCC 24622</strain>
    </source>
</reference>
<dbReference type="InterPro" id="IPR015943">
    <property type="entry name" value="WD40/YVTN_repeat-like_dom_sf"/>
</dbReference>
<dbReference type="SMART" id="SM00320">
    <property type="entry name" value="WD40"/>
    <property type="match status" value="1"/>
</dbReference>
<proteinExistence type="predicted"/>
<dbReference type="PROSITE" id="PS00678">
    <property type="entry name" value="WD_REPEATS_1"/>
    <property type="match status" value="1"/>
</dbReference>
<gene>
    <name evidence="4" type="ORF">VTK73DRAFT_315</name>
</gene>
<dbReference type="Pfam" id="PF00400">
    <property type="entry name" value="WD40"/>
    <property type="match status" value="2"/>
</dbReference>
<keyword evidence="1 3" id="KW-0853">WD repeat</keyword>
<dbReference type="InterPro" id="IPR001680">
    <property type="entry name" value="WD40_rpt"/>
</dbReference>
<feature type="repeat" description="WD" evidence="3">
    <location>
        <begin position="1"/>
        <end position="28"/>
    </location>
</feature>
<dbReference type="Gene3D" id="2.130.10.10">
    <property type="entry name" value="YVTN repeat-like/Quinoprotein amine dehydrogenase"/>
    <property type="match status" value="1"/>
</dbReference>
<organism evidence="4 5">
    <name type="scientific">Phialemonium thermophilum</name>
    <dbReference type="NCBI Taxonomy" id="223376"/>
    <lineage>
        <taxon>Eukaryota</taxon>
        <taxon>Fungi</taxon>
        <taxon>Dikarya</taxon>
        <taxon>Ascomycota</taxon>
        <taxon>Pezizomycotina</taxon>
        <taxon>Sordariomycetes</taxon>
        <taxon>Sordariomycetidae</taxon>
        <taxon>Cephalothecales</taxon>
        <taxon>Cephalothecaceae</taxon>
        <taxon>Phialemonium</taxon>
    </lineage>
</organism>
<dbReference type="PROSITE" id="PS50082">
    <property type="entry name" value="WD_REPEATS_2"/>
    <property type="match status" value="2"/>
</dbReference>
<accession>A0ABR3VVS6</accession>
<dbReference type="PANTHER" id="PTHR19879">
    <property type="entry name" value="TRANSCRIPTION INITIATION FACTOR TFIID"/>
    <property type="match status" value="1"/>
</dbReference>
<dbReference type="EMBL" id="JAZHXJ010001043">
    <property type="protein sequence ID" value="KAL1846307.1"/>
    <property type="molecule type" value="Genomic_DNA"/>
</dbReference>
<evidence type="ECO:0000256" key="2">
    <source>
        <dbReference type="ARBA" id="ARBA00022737"/>
    </source>
</evidence>
<dbReference type="Proteomes" id="UP001586593">
    <property type="component" value="Unassembled WGS sequence"/>
</dbReference>
<keyword evidence="5" id="KW-1185">Reference proteome</keyword>
<feature type="repeat" description="WD" evidence="3">
    <location>
        <begin position="29"/>
        <end position="68"/>
    </location>
</feature>
<keyword evidence="2" id="KW-0677">Repeat</keyword>
<dbReference type="InterPro" id="IPR019775">
    <property type="entry name" value="WD40_repeat_CS"/>
</dbReference>
<protein>
    <submittedName>
        <fullName evidence="4">Uncharacterized protein</fullName>
    </submittedName>
</protein>
<evidence type="ECO:0000256" key="1">
    <source>
        <dbReference type="ARBA" id="ARBA00022574"/>
    </source>
</evidence>
<sequence length="179" mass="19957">MRGGTLVTGGSDGSVRVWSLEEFRPIHRLAAHDNSVTSLQFDDTRVVSGGSDGRVKVWDLKTGHLVRELVSQGEAVWRVAFEDEKCVVMALRNSRTIMEVWSFSPPEEILNERPASLPRAMRDAPARPLSALSLSYLRPTQSFLASIPHRDDANKDVDMIDAGPSTAPLQQRRTTFFHD</sequence>
<dbReference type="PROSITE" id="PS50294">
    <property type="entry name" value="WD_REPEATS_REGION"/>
    <property type="match status" value="2"/>
</dbReference>